<name>A0A5C5WI71_9BACT</name>
<organism evidence="1 2">
    <name type="scientific">Rubripirellula amarantea</name>
    <dbReference type="NCBI Taxonomy" id="2527999"/>
    <lineage>
        <taxon>Bacteria</taxon>
        <taxon>Pseudomonadati</taxon>
        <taxon>Planctomycetota</taxon>
        <taxon>Planctomycetia</taxon>
        <taxon>Pirellulales</taxon>
        <taxon>Pirellulaceae</taxon>
        <taxon>Rubripirellula</taxon>
    </lineage>
</organism>
<evidence type="ECO:0000313" key="1">
    <source>
        <dbReference type="EMBL" id="TWT50428.1"/>
    </source>
</evidence>
<proteinExistence type="predicted"/>
<evidence type="ECO:0000313" key="2">
    <source>
        <dbReference type="Proteomes" id="UP000316598"/>
    </source>
</evidence>
<dbReference type="Proteomes" id="UP000316598">
    <property type="component" value="Unassembled WGS sequence"/>
</dbReference>
<dbReference type="AlphaFoldDB" id="A0A5C5WI71"/>
<keyword evidence="2" id="KW-1185">Reference proteome</keyword>
<comment type="caution">
    <text evidence="1">The sequence shown here is derived from an EMBL/GenBank/DDBJ whole genome shotgun (WGS) entry which is preliminary data.</text>
</comment>
<dbReference type="EMBL" id="SJPI01000002">
    <property type="protein sequence ID" value="TWT50428.1"/>
    <property type="molecule type" value="Genomic_DNA"/>
</dbReference>
<accession>A0A5C5WI71</accession>
<reference evidence="1 2" key="1">
    <citation type="submission" date="2019-02" db="EMBL/GenBank/DDBJ databases">
        <title>Deep-cultivation of Planctomycetes and their phenomic and genomic characterization uncovers novel biology.</title>
        <authorList>
            <person name="Wiegand S."/>
            <person name="Jogler M."/>
            <person name="Boedeker C."/>
            <person name="Pinto D."/>
            <person name="Vollmers J."/>
            <person name="Rivas-Marin E."/>
            <person name="Kohn T."/>
            <person name="Peeters S.H."/>
            <person name="Heuer A."/>
            <person name="Rast P."/>
            <person name="Oberbeckmann S."/>
            <person name="Bunk B."/>
            <person name="Jeske O."/>
            <person name="Meyerdierks A."/>
            <person name="Storesund J.E."/>
            <person name="Kallscheuer N."/>
            <person name="Luecker S."/>
            <person name="Lage O.M."/>
            <person name="Pohl T."/>
            <person name="Merkel B.J."/>
            <person name="Hornburger P."/>
            <person name="Mueller R.-W."/>
            <person name="Bruemmer F."/>
            <person name="Labrenz M."/>
            <person name="Spormann A.M."/>
            <person name="Op Den Camp H."/>
            <person name="Overmann J."/>
            <person name="Amann R."/>
            <person name="Jetten M.S.M."/>
            <person name="Mascher T."/>
            <person name="Medema M.H."/>
            <person name="Devos D.P."/>
            <person name="Kaster A.-K."/>
            <person name="Ovreas L."/>
            <person name="Rohde M."/>
            <person name="Galperin M.Y."/>
            <person name="Jogler C."/>
        </authorList>
    </citation>
    <scope>NUCLEOTIDE SEQUENCE [LARGE SCALE GENOMIC DNA]</scope>
    <source>
        <strain evidence="1 2">Pla22</strain>
    </source>
</reference>
<protein>
    <submittedName>
        <fullName evidence="1">Uncharacterized protein</fullName>
    </submittedName>
</protein>
<gene>
    <name evidence="1" type="ORF">Pla22_31710</name>
</gene>
<sequence>MTCAGKSSSVLTEAKRSLWETIYWGCETHQFDRSAYFDENDFLVTQIIALTFVHNNTYLS</sequence>